<evidence type="ECO:0000259" key="1">
    <source>
        <dbReference type="PROSITE" id="PS51061"/>
    </source>
</evidence>
<comment type="caution">
    <text evidence="2">The sequence shown here is derived from an EMBL/GenBank/DDBJ whole genome shotgun (WGS) entry which is preliminary data.</text>
</comment>
<dbReference type="PANTHER" id="PTHR35800:SF1">
    <property type="entry name" value="RNA-BINDING PROTEIN KHPB"/>
    <property type="match status" value="1"/>
</dbReference>
<proteinExistence type="predicted"/>
<dbReference type="Pfam" id="PF01424">
    <property type="entry name" value="R3H"/>
    <property type="match status" value="1"/>
</dbReference>
<protein>
    <recommendedName>
        <fullName evidence="1">R3H domain-containing protein</fullName>
    </recommendedName>
</protein>
<name>A0A1F6WZ15_9BACT</name>
<dbReference type="PANTHER" id="PTHR35800">
    <property type="entry name" value="PROTEIN JAG"/>
    <property type="match status" value="1"/>
</dbReference>
<dbReference type="PROSITE" id="PS51061">
    <property type="entry name" value="R3H"/>
    <property type="match status" value="1"/>
</dbReference>
<dbReference type="InterPro" id="IPR001374">
    <property type="entry name" value="R3H_dom"/>
</dbReference>
<feature type="domain" description="R3H" evidence="1">
    <location>
        <begin position="91"/>
        <end position="157"/>
    </location>
</feature>
<dbReference type="Gene3D" id="3.30.1370.50">
    <property type="entry name" value="R3H-like domain"/>
    <property type="match status" value="1"/>
</dbReference>
<dbReference type="SMART" id="SM00393">
    <property type="entry name" value="R3H"/>
    <property type="match status" value="1"/>
</dbReference>
<gene>
    <name evidence="2" type="ORF">A3A91_00415</name>
</gene>
<dbReference type="InterPro" id="IPR034079">
    <property type="entry name" value="R3H_KhpB"/>
</dbReference>
<dbReference type="Proteomes" id="UP000177001">
    <property type="component" value="Unassembled WGS sequence"/>
</dbReference>
<dbReference type="EMBL" id="MFUR01000005">
    <property type="protein sequence ID" value="OGI87118.1"/>
    <property type="molecule type" value="Genomic_DNA"/>
</dbReference>
<sequence length="159" mass="18408">MNKDEIQNLIKELIEKTTIKLHKISISEESPTNTWVSLEVSEPHFFMGNDGEALYSLNHLVRRIIETKTFPRKKDENINNNILIDINGFQKKRVENIRAVAHMMAERARYFKSSIEVDPMSAFERRVVHEFLSDATDLKTESMGFGPSRRVVIKYIGAI</sequence>
<dbReference type="InterPro" id="IPR036867">
    <property type="entry name" value="R3H_dom_sf"/>
</dbReference>
<accession>A0A1F6WZ15</accession>
<dbReference type="SUPFAM" id="SSF82708">
    <property type="entry name" value="R3H domain"/>
    <property type="match status" value="1"/>
</dbReference>
<dbReference type="Gene3D" id="3.30.300.20">
    <property type="match status" value="1"/>
</dbReference>
<dbReference type="CDD" id="cd02644">
    <property type="entry name" value="R3H_jag"/>
    <property type="match status" value="1"/>
</dbReference>
<organism evidence="2 3">
    <name type="scientific">Candidatus Nomurabacteria bacterium RIFCSPLOWO2_01_FULL_36_16</name>
    <dbReference type="NCBI Taxonomy" id="1801767"/>
    <lineage>
        <taxon>Bacteria</taxon>
        <taxon>Candidatus Nomuraibacteriota</taxon>
    </lineage>
</organism>
<evidence type="ECO:0000313" key="2">
    <source>
        <dbReference type="EMBL" id="OGI87118.1"/>
    </source>
</evidence>
<dbReference type="GO" id="GO:0003723">
    <property type="term" value="F:RNA binding"/>
    <property type="evidence" value="ECO:0007669"/>
    <property type="project" value="InterPro"/>
</dbReference>
<dbReference type="AlphaFoldDB" id="A0A1F6WZ15"/>
<evidence type="ECO:0000313" key="3">
    <source>
        <dbReference type="Proteomes" id="UP000177001"/>
    </source>
</evidence>
<reference evidence="2 3" key="1">
    <citation type="journal article" date="2016" name="Nat. Commun.">
        <title>Thousands of microbial genomes shed light on interconnected biogeochemical processes in an aquifer system.</title>
        <authorList>
            <person name="Anantharaman K."/>
            <person name="Brown C.T."/>
            <person name="Hug L.A."/>
            <person name="Sharon I."/>
            <person name="Castelle C.J."/>
            <person name="Probst A.J."/>
            <person name="Thomas B.C."/>
            <person name="Singh A."/>
            <person name="Wilkins M.J."/>
            <person name="Karaoz U."/>
            <person name="Brodie E.L."/>
            <person name="Williams K.H."/>
            <person name="Hubbard S.S."/>
            <person name="Banfield J.F."/>
        </authorList>
    </citation>
    <scope>NUCLEOTIDE SEQUENCE [LARGE SCALE GENOMIC DNA]</scope>
</reference>
<dbReference type="InterPro" id="IPR039247">
    <property type="entry name" value="KhpB"/>
</dbReference>
<dbReference type="InterPro" id="IPR015946">
    <property type="entry name" value="KH_dom-like_a/b"/>
</dbReference>